<evidence type="ECO:0000313" key="2">
    <source>
        <dbReference type="Proteomes" id="UP000235943"/>
    </source>
</evidence>
<dbReference type="Proteomes" id="UP000235943">
    <property type="component" value="Unassembled WGS sequence"/>
</dbReference>
<protein>
    <submittedName>
        <fullName evidence="1">Uncharacterized protein</fullName>
    </submittedName>
</protein>
<evidence type="ECO:0000313" key="1">
    <source>
        <dbReference type="EMBL" id="PNG22332.1"/>
    </source>
</evidence>
<dbReference type="RefSeq" id="WP_102908678.1">
    <property type="nucleotide sequence ID" value="NZ_POUC01000051.1"/>
</dbReference>
<dbReference type="AlphaFoldDB" id="A0A2N8TTI6"/>
<organism evidence="1 2">
    <name type="scientific">Streptomyces cahuitamycinicus</name>
    <dbReference type="NCBI Taxonomy" id="2070367"/>
    <lineage>
        <taxon>Bacteria</taxon>
        <taxon>Bacillati</taxon>
        <taxon>Actinomycetota</taxon>
        <taxon>Actinomycetes</taxon>
        <taxon>Kitasatosporales</taxon>
        <taxon>Streptomycetaceae</taxon>
        <taxon>Streptomyces</taxon>
    </lineage>
</organism>
<sequence length="74" mass="8474">MARQPRRERQDREDRVTLPGVAEVRLRADDATAKVVMDVLRANFTITAPRDYPGDRWYFQLDTGNTAPDPDGDK</sequence>
<gene>
    <name evidence="1" type="ORF">C1J00_09970</name>
</gene>
<dbReference type="EMBL" id="POUC01000051">
    <property type="protein sequence ID" value="PNG22332.1"/>
    <property type="molecule type" value="Genomic_DNA"/>
</dbReference>
<reference evidence="1 2" key="1">
    <citation type="submission" date="2018-01" db="EMBL/GenBank/DDBJ databases">
        <title>Draft genome sequence of Streptomyces sp. 13K301.</title>
        <authorList>
            <person name="Sahin N."/>
            <person name="Saygin H."/>
            <person name="Ay H."/>
        </authorList>
    </citation>
    <scope>NUCLEOTIDE SEQUENCE [LARGE SCALE GENOMIC DNA]</scope>
    <source>
        <strain evidence="1 2">13K301</strain>
    </source>
</reference>
<keyword evidence="2" id="KW-1185">Reference proteome</keyword>
<dbReference type="OrthoDB" id="4281756at2"/>
<accession>A0A2N8TTI6</accession>
<comment type="caution">
    <text evidence="1">The sequence shown here is derived from an EMBL/GenBank/DDBJ whole genome shotgun (WGS) entry which is preliminary data.</text>
</comment>
<name>A0A2N8TTI6_9ACTN</name>
<proteinExistence type="predicted"/>